<keyword evidence="7" id="KW-0874">Quinone</keyword>
<dbReference type="InterPro" id="IPR038430">
    <property type="entry name" value="NDAH_ubi_oxred_su3_sf"/>
</dbReference>
<comment type="caution">
    <text evidence="9">The sequence shown here is derived from an EMBL/GenBank/DDBJ whole genome shotgun (WGS) entry which is preliminary data.</text>
</comment>
<gene>
    <name evidence="9" type="ORF">GCM10025868_31300</name>
</gene>
<keyword evidence="7" id="KW-0520">NAD</keyword>
<dbReference type="Gene3D" id="1.20.58.1610">
    <property type="entry name" value="NADH:ubiquinone/plastoquinone oxidoreductase, chain 3"/>
    <property type="match status" value="1"/>
</dbReference>
<keyword evidence="10" id="KW-1185">Reference proteome</keyword>
<evidence type="ECO:0000256" key="6">
    <source>
        <dbReference type="ARBA" id="ARBA00023136"/>
    </source>
</evidence>
<keyword evidence="4 7" id="KW-0812">Transmembrane</keyword>
<comment type="function">
    <text evidence="7">NDH-1 shuttles electrons from NADH, via FMN and iron-sulfur (Fe-S) centers, to quinones in the respiratory chain.</text>
</comment>
<evidence type="ECO:0000256" key="1">
    <source>
        <dbReference type="ARBA" id="ARBA00004370"/>
    </source>
</evidence>
<keyword evidence="3" id="KW-0813">Transport</keyword>
<evidence type="ECO:0000313" key="10">
    <source>
        <dbReference type="Proteomes" id="UP001157017"/>
    </source>
</evidence>
<evidence type="ECO:0000256" key="4">
    <source>
        <dbReference type="ARBA" id="ARBA00022692"/>
    </source>
</evidence>
<comment type="subcellular location">
    <subcellularLocation>
        <location evidence="7">Cell membrane</location>
        <topology evidence="7">Multi-pass membrane protein</topology>
    </subcellularLocation>
    <subcellularLocation>
        <location evidence="1">Membrane</location>
    </subcellularLocation>
</comment>
<evidence type="ECO:0000313" key="9">
    <source>
        <dbReference type="EMBL" id="GMA87880.1"/>
    </source>
</evidence>
<keyword evidence="5 8" id="KW-1133">Transmembrane helix</keyword>
<dbReference type="Pfam" id="PF00507">
    <property type="entry name" value="Oxidored_q4"/>
    <property type="match status" value="1"/>
</dbReference>
<organism evidence="9 10">
    <name type="scientific">Angustibacter aerolatus</name>
    <dbReference type="NCBI Taxonomy" id="1162965"/>
    <lineage>
        <taxon>Bacteria</taxon>
        <taxon>Bacillati</taxon>
        <taxon>Actinomycetota</taxon>
        <taxon>Actinomycetes</taxon>
        <taxon>Kineosporiales</taxon>
        <taxon>Kineosporiaceae</taxon>
    </lineage>
</organism>
<dbReference type="EC" id="7.1.1.-" evidence="7"/>
<comment type="catalytic activity">
    <reaction evidence="7">
        <text>a quinone + NADH + 5 H(+)(in) = a quinol + NAD(+) + 4 H(+)(out)</text>
        <dbReference type="Rhea" id="RHEA:57888"/>
        <dbReference type="ChEBI" id="CHEBI:15378"/>
        <dbReference type="ChEBI" id="CHEBI:24646"/>
        <dbReference type="ChEBI" id="CHEBI:57540"/>
        <dbReference type="ChEBI" id="CHEBI:57945"/>
        <dbReference type="ChEBI" id="CHEBI:132124"/>
    </reaction>
</comment>
<proteinExistence type="inferred from homology"/>
<evidence type="ECO:0000256" key="8">
    <source>
        <dbReference type="SAM" id="Phobius"/>
    </source>
</evidence>
<reference evidence="10" key="1">
    <citation type="journal article" date="2019" name="Int. J. Syst. Evol. Microbiol.">
        <title>The Global Catalogue of Microorganisms (GCM) 10K type strain sequencing project: providing services to taxonomists for standard genome sequencing and annotation.</title>
        <authorList>
            <consortium name="The Broad Institute Genomics Platform"/>
            <consortium name="The Broad Institute Genome Sequencing Center for Infectious Disease"/>
            <person name="Wu L."/>
            <person name="Ma J."/>
        </authorList>
    </citation>
    <scope>NUCLEOTIDE SEQUENCE [LARGE SCALE GENOMIC DNA]</scope>
    <source>
        <strain evidence="10">NBRC 108730</strain>
    </source>
</reference>
<keyword evidence="6 8" id="KW-0472">Membrane</keyword>
<feature type="transmembrane region" description="Helical" evidence="8">
    <location>
        <begin position="7"/>
        <end position="26"/>
    </location>
</feature>
<evidence type="ECO:0000256" key="2">
    <source>
        <dbReference type="ARBA" id="ARBA00008472"/>
    </source>
</evidence>
<comment type="similarity">
    <text evidence="2 7">Belongs to the complex I subunit 3 family.</text>
</comment>
<evidence type="ECO:0000256" key="7">
    <source>
        <dbReference type="RuleBase" id="RU003639"/>
    </source>
</evidence>
<accession>A0ABQ6JM90</accession>
<dbReference type="EMBL" id="BSUZ01000001">
    <property type="protein sequence ID" value="GMA87880.1"/>
    <property type="molecule type" value="Genomic_DNA"/>
</dbReference>
<sequence length="63" mass="7368">MRYYLYAYLYVVFAVDAMYLLPWATVLRLPGFGWRTLAEMGVFLGVLAVGLAHAWRRGLLRWL</sequence>
<evidence type="ECO:0000256" key="5">
    <source>
        <dbReference type="ARBA" id="ARBA00022989"/>
    </source>
</evidence>
<name>A0ABQ6JM90_9ACTN</name>
<dbReference type="InterPro" id="IPR000440">
    <property type="entry name" value="NADH_UbQ/plastoQ_OxRdtase_su3"/>
</dbReference>
<dbReference type="Proteomes" id="UP001157017">
    <property type="component" value="Unassembled WGS sequence"/>
</dbReference>
<protein>
    <recommendedName>
        <fullName evidence="7">NADH-quinone oxidoreductase subunit</fullName>
        <ecNumber evidence="7">7.1.1.-</ecNumber>
    </recommendedName>
</protein>
<evidence type="ECO:0000256" key="3">
    <source>
        <dbReference type="ARBA" id="ARBA00022448"/>
    </source>
</evidence>
<feature type="transmembrane region" description="Helical" evidence="8">
    <location>
        <begin position="32"/>
        <end position="55"/>
    </location>
</feature>